<comment type="caution">
    <text evidence="2">The sequence shown here is derived from an EMBL/GenBank/DDBJ whole genome shotgun (WGS) entry which is preliminary data.</text>
</comment>
<proteinExistence type="predicted"/>
<dbReference type="InterPro" id="IPR043993">
    <property type="entry name" value="T4SS_pilin"/>
</dbReference>
<feature type="transmembrane region" description="Helical" evidence="1">
    <location>
        <begin position="34"/>
        <end position="55"/>
    </location>
</feature>
<dbReference type="EMBL" id="PEVA01000109">
    <property type="protein sequence ID" value="PIV08477.1"/>
    <property type="molecule type" value="Genomic_DNA"/>
</dbReference>
<dbReference type="Pfam" id="PF18895">
    <property type="entry name" value="T4SS_pilin"/>
    <property type="match status" value="1"/>
</dbReference>
<feature type="transmembrane region" description="Helical" evidence="1">
    <location>
        <begin position="76"/>
        <end position="98"/>
    </location>
</feature>
<keyword evidence="1" id="KW-0472">Membrane</keyword>
<reference evidence="3" key="1">
    <citation type="submission" date="2017-09" db="EMBL/GenBank/DDBJ databases">
        <title>Depth-based differentiation of microbial function through sediment-hosted aquifers and enrichment of novel symbionts in the deep terrestrial subsurface.</title>
        <authorList>
            <person name="Probst A.J."/>
            <person name="Ladd B."/>
            <person name="Jarett J.K."/>
            <person name="Geller-Mcgrath D.E."/>
            <person name="Sieber C.M.K."/>
            <person name="Emerson J.B."/>
            <person name="Anantharaman K."/>
            <person name="Thomas B.C."/>
            <person name="Malmstrom R."/>
            <person name="Stieglmeier M."/>
            <person name="Klingl A."/>
            <person name="Woyke T."/>
            <person name="Ryan C.M."/>
            <person name="Banfield J.F."/>
        </authorList>
    </citation>
    <scope>NUCLEOTIDE SEQUENCE [LARGE SCALE GENOMIC DNA]</scope>
</reference>
<protein>
    <submittedName>
        <fullName evidence="2">Uncharacterized protein</fullName>
    </submittedName>
</protein>
<dbReference type="AlphaFoldDB" id="A0A2M7BSN6"/>
<evidence type="ECO:0000313" key="2">
    <source>
        <dbReference type="EMBL" id="PIV08477.1"/>
    </source>
</evidence>
<keyword evidence="1" id="KW-0812">Transmembrane</keyword>
<dbReference type="Proteomes" id="UP000230119">
    <property type="component" value="Unassembled WGS sequence"/>
</dbReference>
<evidence type="ECO:0000256" key="1">
    <source>
        <dbReference type="SAM" id="Phobius"/>
    </source>
</evidence>
<accession>A0A2M7BSN6</accession>
<gene>
    <name evidence="2" type="ORF">COS52_02485</name>
</gene>
<organism evidence="2 3">
    <name type="scientific">Candidatus Roizmanbacteria bacterium CG03_land_8_20_14_0_80_39_12</name>
    <dbReference type="NCBI Taxonomy" id="1974847"/>
    <lineage>
        <taxon>Bacteria</taxon>
        <taxon>Candidatus Roizmaniibacteriota</taxon>
    </lineage>
</organism>
<keyword evidence="1" id="KW-1133">Transmembrane helix</keyword>
<sequence length="105" mass="11257">MIPTSCPNSVTVNGQEICSPLVGYNNIGDIINNVVPFIMTMAGIILFFVLMWGGFDYVTSQGQPEKLKTANAKITAGVIGFVLLVLSFLITRVLAYIFGVGEGII</sequence>
<evidence type="ECO:0000313" key="3">
    <source>
        <dbReference type="Proteomes" id="UP000230119"/>
    </source>
</evidence>
<name>A0A2M7BSN6_9BACT</name>